<feature type="transmembrane region" description="Helical" evidence="8">
    <location>
        <begin position="338"/>
        <end position="356"/>
    </location>
</feature>
<feature type="transmembrane region" description="Helical" evidence="8">
    <location>
        <begin position="184"/>
        <end position="205"/>
    </location>
</feature>
<feature type="transmembrane region" description="Helical" evidence="8">
    <location>
        <begin position="12"/>
        <end position="30"/>
    </location>
</feature>
<dbReference type="VEuPathDB" id="FungiDB:ASPSYDRAFT_65020"/>
<dbReference type="AlphaFoldDB" id="A0A1L9TQT3"/>
<dbReference type="RefSeq" id="XP_040705588.1">
    <property type="nucleotide sequence ID" value="XM_040850303.1"/>
</dbReference>
<evidence type="ECO:0000256" key="3">
    <source>
        <dbReference type="ARBA" id="ARBA00022448"/>
    </source>
</evidence>
<dbReference type="PANTHER" id="PTHR48022">
    <property type="entry name" value="PLASTIDIC GLUCOSE TRANSPORTER 4"/>
    <property type="match status" value="1"/>
</dbReference>
<feature type="transmembrane region" description="Helical" evidence="8">
    <location>
        <begin position="433"/>
        <end position="456"/>
    </location>
</feature>
<proteinExistence type="inferred from homology"/>
<dbReference type="GeneID" id="63766376"/>
<comment type="subcellular location">
    <subcellularLocation>
        <location evidence="1">Membrane</location>
        <topology evidence="1">Multi-pass membrane protein</topology>
    </subcellularLocation>
</comment>
<dbReference type="GO" id="GO:0005351">
    <property type="term" value="F:carbohydrate:proton symporter activity"/>
    <property type="evidence" value="ECO:0007669"/>
    <property type="project" value="TreeGrafter"/>
</dbReference>
<dbReference type="InterPro" id="IPR005828">
    <property type="entry name" value="MFS_sugar_transport-like"/>
</dbReference>
<reference evidence="11" key="1">
    <citation type="journal article" date="2017" name="Genome Biol.">
        <title>Comparative genomics reveals high biological diversity and specific adaptations in the industrially and medically important fungal genus Aspergillus.</title>
        <authorList>
            <person name="de Vries R.P."/>
            <person name="Riley R."/>
            <person name="Wiebenga A."/>
            <person name="Aguilar-Osorio G."/>
            <person name="Amillis S."/>
            <person name="Uchima C.A."/>
            <person name="Anderluh G."/>
            <person name="Asadollahi M."/>
            <person name="Askin M."/>
            <person name="Barry K."/>
            <person name="Battaglia E."/>
            <person name="Bayram O."/>
            <person name="Benocci T."/>
            <person name="Braus-Stromeyer S.A."/>
            <person name="Caldana C."/>
            <person name="Canovas D."/>
            <person name="Cerqueira G.C."/>
            <person name="Chen F."/>
            <person name="Chen W."/>
            <person name="Choi C."/>
            <person name="Clum A."/>
            <person name="Dos Santos R.A."/>
            <person name="Damasio A.R."/>
            <person name="Diallinas G."/>
            <person name="Emri T."/>
            <person name="Fekete E."/>
            <person name="Flipphi M."/>
            <person name="Freyberg S."/>
            <person name="Gallo A."/>
            <person name="Gournas C."/>
            <person name="Habgood R."/>
            <person name="Hainaut M."/>
            <person name="Harispe M.L."/>
            <person name="Henrissat B."/>
            <person name="Hilden K.S."/>
            <person name="Hope R."/>
            <person name="Hossain A."/>
            <person name="Karabika E."/>
            <person name="Karaffa L."/>
            <person name="Karanyi Z."/>
            <person name="Krasevec N."/>
            <person name="Kuo A."/>
            <person name="Kusch H."/>
            <person name="LaButti K."/>
            <person name="Lagendijk E.L."/>
            <person name="Lapidus A."/>
            <person name="Levasseur A."/>
            <person name="Lindquist E."/>
            <person name="Lipzen A."/>
            <person name="Logrieco A.F."/>
            <person name="MacCabe A."/>
            <person name="Maekelae M.R."/>
            <person name="Malavazi I."/>
            <person name="Melin P."/>
            <person name="Meyer V."/>
            <person name="Mielnichuk N."/>
            <person name="Miskei M."/>
            <person name="Molnar A.P."/>
            <person name="Mule G."/>
            <person name="Ngan C.Y."/>
            <person name="Orejas M."/>
            <person name="Orosz E."/>
            <person name="Ouedraogo J.P."/>
            <person name="Overkamp K.M."/>
            <person name="Park H.-S."/>
            <person name="Perrone G."/>
            <person name="Piumi F."/>
            <person name="Punt P.J."/>
            <person name="Ram A.F."/>
            <person name="Ramon A."/>
            <person name="Rauscher S."/>
            <person name="Record E."/>
            <person name="Riano-Pachon D.M."/>
            <person name="Robert V."/>
            <person name="Roehrig J."/>
            <person name="Ruller R."/>
            <person name="Salamov A."/>
            <person name="Salih N.S."/>
            <person name="Samson R.A."/>
            <person name="Sandor E."/>
            <person name="Sanguinetti M."/>
            <person name="Schuetze T."/>
            <person name="Sepcic K."/>
            <person name="Shelest E."/>
            <person name="Sherlock G."/>
            <person name="Sophianopoulou V."/>
            <person name="Squina F.M."/>
            <person name="Sun H."/>
            <person name="Susca A."/>
            <person name="Todd R.B."/>
            <person name="Tsang A."/>
            <person name="Unkles S.E."/>
            <person name="van de Wiele N."/>
            <person name="van Rossen-Uffink D."/>
            <person name="Oliveira J.V."/>
            <person name="Vesth T.C."/>
            <person name="Visser J."/>
            <person name="Yu J.-H."/>
            <person name="Zhou M."/>
            <person name="Andersen M.R."/>
            <person name="Archer D.B."/>
            <person name="Baker S.E."/>
            <person name="Benoit I."/>
            <person name="Brakhage A.A."/>
            <person name="Braus G.H."/>
            <person name="Fischer R."/>
            <person name="Frisvad J.C."/>
            <person name="Goldman G.H."/>
            <person name="Houbraken J."/>
            <person name="Oakley B."/>
            <person name="Pocsi I."/>
            <person name="Scazzocchio C."/>
            <person name="Seiboth B."/>
            <person name="vanKuyk P.A."/>
            <person name="Wortman J."/>
            <person name="Dyer P.S."/>
            <person name="Grigoriev I.V."/>
        </authorList>
    </citation>
    <scope>NUCLEOTIDE SEQUENCE [LARGE SCALE GENOMIC DNA]</scope>
    <source>
        <strain evidence="11">CBS 593.65</strain>
    </source>
</reference>
<dbReference type="GO" id="GO:0016020">
    <property type="term" value="C:membrane"/>
    <property type="evidence" value="ECO:0007669"/>
    <property type="project" value="UniProtKB-SubCell"/>
</dbReference>
<feature type="transmembrane region" description="Helical" evidence="8">
    <location>
        <begin position="307"/>
        <end position="326"/>
    </location>
</feature>
<keyword evidence="6 8" id="KW-0472">Membrane</keyword>
<evidence type="ECO:0000256" key="4">
    <source>
        <dbReference type="ARBA" id="ARBA00022692"/>
    </source>
</evidence>
<evidence type="ECO:0000256" key="6">
    <source>
        <dbReference type="ARBA" id="ARBA00023136"/>
    </source>
</evidence>
<sequence>MFGIDLNFRHYKWAFVYCSVSALGALVFGYDNTYYSGILGMQEFKNDYGTRVIDGKKALATDFTSLTTSSIYIGDMLGALSSGVLNERFGRKAVLLIAAFFVLVGGIAQVVDTHFEAVISVGRILIGIGVGNFTVTSLLYIGEVAPVEVRSPALYLFQFLQSCSQLVAAGLTQGTNDINSSLSYKLPMGGLVILPVAAFILVPFIPESPTWYVSRGRRADAHNALRKIHRSNPTYDASTDLELLEKAREHEEEQLAASSWKSLLLDPIERKKLIWAAGGMYAQQICGIIFFYNYGVVFAQELGVSQPFTITLITMILQIIAVAASVLSANKLKRRSNLLYSTGLILLAFIVIGGIGTQKGNLSTASKYVIVVFSYVVICAYNFGQGPLTFAITRELSVGVNQNKIISVSIFALYFFLWLISFTAPYLYNSAGLGPMVGFVYAGTTVTSLAWVWFCVGETQGRTRLEISLLVEEGIPARRWRTHVFPRGSIPAGAQEGVGDMEKADISHVESPNSK</sequence>
<evidence type="ECO:0000313" key="11">
    <source>
        <dbReference type="Proteomes" id="UP000184356"/>
    </source>
</evidence>
<evidence type="ECO:0000256" key="2">
    <source>
        <dbReference type="ARBA" id="ARBA00010992"/>
    </source>
</evidence>
<evidence type="ECO:0000256" key="5">
    <source>
        <dbReference type="ARBA" id="ARBA00022989"/>
    </source>
</evidence>
<dbReference type="Gene3D" id="1.20.1250.20">
    <property type="entry name" value="MFS general substrate transporter like domains"/>
    <property type="match status" value="1"/>
</dbReference>
<dbReference type="PROSITE" id="PS00217">
    <property type="entry name" value="SUGAR_TRANSPORT_2"/>
    <property type="match status" value="1"/>
</dbReference>
<feature type="transmembrane region" description="Helical" evidence="8">
    <location>
        <begin position="405"/>
        <end position="427"/>
    </location>
</feature>
<keyword evidence="11" id="KW-1185">Reference proteome</keyword>
<dbReference type="InterPro" id="IPR036259">
    <property type="entry name" value="MFS_trans_sf"/>
</dbReference>
<evidence type="ECO:0000256" key="8">
    <source>
        <dbReference type="SAM" id="Phobius"/>
    </source>
</evidence>
<gene>
    <name evidence="10" type="ORF">ASPSYDRAFT_65020</name>
</gene>
<feature type="transmembrane region" description="Helical" evidence="8">
    <location>
        <begin position="368"/>
        <end position="384"/>
    </location>
</feature>
<feature type="transmembrane region" description="Helical" evidence="8">
    <location>
        <begin position="93"/>
        <end position="111"/>
    </location>
</feature>
<evidence type="ECO:0000256" key="1">
    <source>
        <dbReference type="ARBA" id="ARBA00004141"/>
    </source>
</evidence>
<dbReference type="EMBL" id="KV878583">
    <property type="protein sequence ID" value="OJJ61782.1"/>
    <property type="molecule type" value="Genomic_DNA"/>
</dbReference>
<feature type="transmembrane region" description="Helical" evidence="8">
    <location>
        <begin position="117"/>
        <end position="141"/>
    </location>
</feature>
<name>A0A1L9TQT3_9EURO</name>
<keyword evidence="3 7" id="KW-0813">Transport</keyword>
<feature type="transmembrane region" description="Helical" evidence="8">
    <location>
        <begin position="69"/>
        <end position="86"/>
    </location>
</feature>
<dbReference type="Pfam" id="PF00083">
    <property type="entry name" value="Sugar_tr"/>
    <property type="match status" value="1"/>
</dbReference>
<organism evidence="10 11">
    <name type="scientific">Aspergillus sydowii CBS 593.65</name>
    <dbReference type="NCBI Taxonomy" id="1036612"/>
    <lineage>
        <taxon>Eukaryota</taxon>
        <taxon>Fungi</taxon>
        <taxon>Dikarya</taxon>
        <taxon>Ascomycota</taxon>
        <taxon>Pezizomycotina</taxon>
        <taxon>Eurotiomycetes</taxon>
        <taxon>Eurotiomycetidae</taxon>
        <taxon>Eurotiales</taxon>
        <taxon>Aspergillaceae</taxon>
        <taxon>Aspergillus</taxon>
        <taxon>Aspergillus subgen. Nidulantes</taxon>
    </lineage>
</organism>
<dbReference type="PANTHER" id="PTHR48022:SF77">
    <property type="entry name" value="MAJOR FACILITATOR SUPERFAMILY (MFS) PROFILE DOMAIN-CONTAINING PROTEIN"/>
    <property type="match status" value="1"/>
</dbReference>
<accession>A0A1L9TQT3</accession>
<dbReference type="InterPro" id="IPR003663">
    <property type="entry name" value="Sugar/inositol_transpt"/>
</dbReference>
<feature type="domain" description="Major facilitator superfamily (MFS) profile" evidence="9">
    <location>
        <begin position="17"/>
        <end position="460"/>
    </location>
</feature>
<dbReference type="PRINTS" id="PR00171">
    <property type="entry name" value="SUGRTRNSPORT"/>
</dbReference>
<keyword evidence="4 8" id="KW-0812">Transmembrane</keyword>
<dbReference type="NCBIfam" id="TIGR00879">
    <property type="entry name" value="SP"/>
    <property type="match status" value="1"/>
</dbReference>
<dbReference type="PROSITE" id="PS50850">
    <property type="entry name" value="MFS"/>
    <property type="match status" value="1"/>
</dbReference>
<keyword evidence="5 8" id="KW-1133">Transmembrane helix</keyword>
<evidence type="ECO:0000259" key="9">
    <source>
        <dbReference type="PROSITE" id="PS50850"/>
    </source>
</evidence>
<dbReference type="Proteomes" id="UP000184356">
    <property type="component" value="Unassembled WGS sequence"/>
</dbReference>
<feature type="transmembrane region" description="Helical" evidence="8">
    <location>
        <begin position="153"/>
        <end position="172"/>
    </location>
</feature>
<dbReference type="InterPro" id="IPR050360">
    <property type="entry name" value="MFS_Sugar_Transporters"/>
</dbReference>
<dbReference type="STRING" id="1036612.A0A1L9TQT3"/>
<dbReference type="InterPro" id="IPR020846">
    <property type="entry name" value="MFS_dom"/>
</dbReference>
<dbReference type="OrthoDB" id="6133115at2759"/>
<dbReference type="FunFam" id="1.20.1250.20:FF:000078">
    <property type="entry name" value="MFS maltose transporter, putative"/>
    <property type="match status" value="1"/>
</dbReference>
<feature type="transmembrane region" description="Helical" evidence="8">
    <location>
        <begin position="273"/>
        <end position="295"/>
    </location>
</feature>
<evidence type="ECO:0000256" key="7">
    <source>
        <dbReference type="RuleBase" id="RU003346"/>
    </source>
</evidence>
<comment type="similarity">
    <text evidence="2 7">Belongs to the major facilitator superfamily. Sugar transporter (TC 2.A.1.1) family.</text>
</comment>
<evidence type="ECO:0000313" key="10">
    <source>
        <dbReference type="EMBL" id="OJJ61782.1"/>
    </source>
</evidence>
<protein>
    <recommendedName>
        <fullName evidence="9">Major facilitator superfamily (MFS) profile domain-containing protein</fullName>
    </recommendedName>
</protein>
<dbReference type="SUPFAM" id="SSF103473">
    <property type="entry name" value="MFS general substrate transporter"/>
    <property type="match status" value="1"/>
</dbReference>
<dbReference type="InterPro" id="IPR005829">
    <property type="entry name" value="Sugar_transporter_CS"/>
</dbReference>